<comment type="caution">
    <text evidence="2">The sequence shown here is derived from an EMBL/GenBank/DDBJ whole genome shotgun (WGS) entry which is preliminary data.</text>
</comment>
<dbReference type="Pfam" id="PF13946">
    <property type="entry name" value="DUF4214"/>
    <property type="match status" value="1"/>
</dbReference>
<evidence type="ECO:0000259" key="1">
    <source>
        <dbReference type="Pfam" id="PF13946"/>
    </source>
</evidence>
<protein>
    <recommendedName>
        <fullName evidence="1">DUF4214 domain-containing protein</fullName>
    </recommendedName>
</protein>
<reference evidence="2 3" key="1">
    <citation type="submission" date="2018-06" db="EMBL/GenBank/DDBJ databases">
        <title>Whole genome sequencing of four bacterial strains from South Shetland trench revealing bio-synthetic gene clusters.</title>
        <authorList>
            <person name="Abdel-Mageed W.M."/>
            <person name="Lehri B."/>
            <person name="Jarmusch S.A."/>
            <person name="Miranda K."/>
            <person name="Goodfellow M."/>
            <person name="Jaspars M."/>
            <person name="Karlyshev A.V."/>
        </authorList>
    </citation>
    <scope>NUCLEOTIDE SEQUENCE [LARGE SCALE GENOMIC DNA]</scope>
    <source>
        <strain evidence="2 3">SST2</strain>
    </source>
</reference>
<dbReference type="InterPro" id="IPR038255">
    <property type="entry name" value="PBS_linker_sf"/>
</dbReference>
<dbReference type="InterPro" id="IPR025282">
    <property type="entry name" value="DUF4214"/>
</dbReference>
<dbReference type="Gene3D" id="1.10.3130.20">
    <property type="entry name" value="Phycobilisome linker domain"/>
    <property type="match status" value="1"/>
</dbReference>
<sequence>MASEAQLNTLQQLYIAYFGRPAEPSGVTYWEGRIDAGTSLDDVANAFTTADEFVAAYGDDTAALVRAAYQNALGREVESDEALNFWVNQLDSGAVTPADLMNSFFGTSDATDLAVLNNRTEVAKAYTAAAGENYDAAASKTLLASVDDTQASVDAALEEIGAEAPTEPSPIEGLDAYQDAIEAQGEAEVAFSDAVVAAKLEADVDNNDDGVADAFDPVANDYVLQAEQAELGARTDLNNARQTATDAKLQQNVTAAQTNVNEDDARYTAEGDQLTAVYTDASGTITTTATGNTFTGYVNLNSATDGTEPTPTGTPTTPLLANDGTVVEVINGTPVLIGTTDEVTTVYGDGSGSLSYTQDATNSSVQGYQNLAVATSGLESSGTYTGQPIVTTPTYTAAQLQSRMNAADASLANNVSANGETTELADELNDAIALYLANNSDVGVNGGAGTALATLQSVLKAYLAEGSNTTEAQVLDAAASAQDVIFSGTKNASVLATGETGDSIESIVTLLDGRNTLSDAADDAEEAFAATENGQALVSAQNAVDAREELIDAVADAQAAVTAVTEAAEAYAAAQADVEAAAEALGYNLQTIDAAAEFGTADADLFTFDAEALQNIGNVVINELSSDDALLLSGYSLGNAESADNNALEVFLTEVNGNAVLQVENSAFGSSDGANGDFTTITLTGVAAADVTVENGVVSFA</sequence>
<accession>A0A365PPT6</accession>
<dbReference type="Proteomes" id="UP000252554">
    <property type="component" value="Unassembled WGS sequence"/>
</dbReference>
<organism evidence="2 3">
    <name type="scientific">Stutzerimonas zhaodongensis</name>
    <dbReference type="NCBI Taxonomy" id="1176257"/>
    <lineage>
        <taxon>Bacteria</taxon>
        <taxon>Pseudomonadati</taxon>
        <taxon>Pseudomonadota</taxon>
        <taxon>Gammaproteobacteria</taxon>
        <taxon>Pseudomonadales</taxon>
        <taxon>Pseudomonadaceae</taxon>
        <taxon>Stutzerimonas</taxon>
    </lineage>
</organism>
<dbReference type="RefSeq" id="WP_128121705.1">
    <property type="nucleotide sequence ID" value="NZ_QNTV01000022.1"/>
</dbReference>
<name>A0A365PPT6_9GAMM</name>
<feature type="domain" description="DUF4214" evidence="1">
    <location>
        <begin position="44"/>
        <end position="105"/>
    </location>
</feature>
<proteinExistence type="predicted"/>
<evidence type="ECO:0000313" key="3">
    <source>
        <dbReference type="Proteomes" id="UP000252554"/>
    </source>
</evidence>
<dbReference type="EMBL" id="QNTV01000022">
    <property type="protein sequence ID" value="RBA52997.1"/>
    <property type="molecule type" value="Genomic_DNA"/>
</dbReference>
<evidence type="ECO:0000313" key="2">
    <source>
        <dbReference type="EMBL" id="RBA52997.1"/>
    </source>
</evidence>
<gene>
    <name evidence="2" type="ORF">DQ403_20260</name>
</gene>
<dbReference type="AlphaFoldDB" id="A0A365PPT6"/>